<dbReference type="PANTHER" id="PTHR33495">
    <property type="entry name" value="ANTI-SIGMA FACTOR ANTAGONIST TM_1081-RELATED-RELATED"/>
    <property type="match status" value="1"/>
</dbReference>
<dbReference type="PANTHER" id="PTHR33495:SF2">
    <property type="entry name" value="ANTI-SIGMA FACTOR ANTAGONIST TM_1081-RELATED"/>
    <property type="match status" value="1"/>
</dbReference>
<name>A0A840SE29_9SPIR</name>
<dbReference type="EMBL" id="JACHFR010000001">
    <property type="protein sequence ID" value="MBB5218196.1"/>
    <property type="molecule type" value="Genomic_DNA"/>
</dbReference>
<accession>A0A840SE29</accession>
<dbReference type="NCBIfam" id="TIGR00377">
    <property type="entry name" value="ant_ant_sig"/>
    <property type="match status" value="1"/>
</dbReference>
<evidence type="ECO:0000313" key="6">
    <source>
        <dbReference type="Proteomes" id="UP000578697"/>
    </source>
</evidence>
<dbReference type="AlphaFoldDB" id="A0A840SE29"/>
<dbReference type="InterPro" id="IPR002645">
    <property type="entry name" value="STAS_dom"/>
</dbReference>
<gene>
    <name evidence="5" type="ORF">DYE49_06370</name>
    <name evidence="4" type="ORF">HNP77_000540</name>
</gene>
<evidence type="ECO:0000313" key="5">
    <source>
        <dbReference type="EMBL" id="QOS40099.1"/>
    </source>
</evidence>
<sequence>MTISENKIDDTTEIIISGRLDTTTAPQLETKLKECTSGCTTLVLNLAEVSYISSAGLRVVLLAHKVMSAAGGKMRIKKPSEFCMQVFAATGMDGVLTIAS</sequence>
<evidence type="ECO:0000256" key="2">
    <source>
        <dbReference type="RuleBase" id="RU003749"/>
    </source>
</evidence>
<dbReference type="InterPro" id="IPR036513">
    <property type="entry name" value="STAS_dom_sf"/>
</dbReference>
<dbReference type="RefSeq" id="WP_184651624.1">
    <property type="nucleotide sequence ID" value="NZ_JACHFR010000001.1"/>
</dbReference>
<reference evidence="5 7" key="1">
    <citation type="submission" date="2018-08" db="EMBL/GenBank/DDBJ databases">
        <title>The first complete genome of Treponema rectale (CHPAT), a commensal spirochete of the bovine rectum.</title>
        <authorList>
            <person name="Staton G.J."/>
            <person name="Clegg S.R."/>
            <person name="Carter S.D."/>
            <person name="Radford A.D."/>
            <person name="Darby A."/>
            <person name="Hall N."/>
            <person name="Birtles R.J."/>
            <person name="Evans N.J."/>
        </authorList>
    </citation>
    <scope>NUCLEOTIDE SEQUENCE [LARGE SCALE GENOMIC DNA]</scope>
    <source>
        <strain evidence="5 7">CHPA</strain>
    </source>
</reference>
<dbReference type="Proteomes" id="UP000578697">
    <property type="component" value="Unassembled WGS sequence"/>
</dbReference>
<dbReference type="GO" id="GO:0043856">
    <property type="term" value="F:anti-sigma factor antagonist activity"/>
    <property type="evidence" value="ECO:0007669"/>
    <property type="project" value="InterPro"/>
</dbReference>
<proteinExistence type="inferred from homology"/>
<dbReference type="PROSITE" id="PS50801">
    <property type="entry name" value="STAS"/>
    <property type="match status" value="1"/>
</dbReference>
<evidence type="ECO:0000313" key="4">
    <source>
        <dbReference type="EMBL" id="MBB5218196.1"/>
    </source>
</evidence>
<evidence type="ECO:0000259" key="3">
    <source>
        <dbReference type="PROSITE" id="PS50801"/>
    </source>
</evidence>
<dbReference type="SUPFAM" id="SSF52091">
    <property type="entry name" value="SpoIIaa-like"/>
    <property type="match status" value="1"/>
</dbReference>
<comment type="similarity">
    <text evidence="1 2">Belongs to the anti-sigma-factor antagonist family.</text>
</comment>
<dbReference type="Pfam" id="PF01740">
    <property type="entry name" value="STAS"/>
    <property type="match status" value="1"/>
</dbReference>
<reference evidence="4 6" key="2">
    <citation type="submission" date="2020-08" db="EMBL/GenBank/DDBJ databases">
        <title>Genomic Encyclopedia of Type Strains, Phase IV (KMG-IV): sequencing the most valuable type-strain genomes for metagenomic binning, comparative biology and taxonomic classification.</title>
        <authorList>
            <person name="Goeker M."/>
        </authorList>
    </citation>
    <scope>NUCLEOTIDE SEQUENCE [LARGE SCALE GENOMIC DNA]</scope>
    <source>
        <strain evidence="4 6">DSM 103679</strain>
    </source>
</reference>
<feature type="domain" description="STAS" evidence="3">
    <location>
        <begin position="1"/>
        <end position="100"/>
    </location>
</feature>
<dbReference type="Gene3D" id="3.30.750.24">
    <property type="entry name" value="STAS domain"/>
    <property type="match status" value="1"/>
</dbReference>
<evidence type="ECO:0000313" key="7">
    <source>
        <dbReference type="Proteomes" id="UP000593591"/>
    </source>
</evidence>
<dbReference type="CDD" id="cd07043">
    <property type="entry name" value="STAS_anti-anti-sigma_factors"/>
    <property type="match status" value="1"/>
</dbReference>
<dbReference type="InterPro" id="IPR003658">
    <property type="entry name" value="Anti-sigma_ant"/>
</dbReference>
<evidence type="ECO:0000256" key="1">
    <source>
        <dbReference type="ARBA" id="ARBA00009013"/>
    </source>
</evidence>
<keyword evidence="6" id="KW-1185">Reference proteome</keyword>
<organism evidence="4 6">
    <name type="scientific">Treponema rectale</name>
    <dbReference type="NCBI Taxonomy" id="744512"/>
    <lineage>
        <taxon>Bacteria</taxon>
        <taxon>Pseudomonadati</taxon>
        <taxon>Spirochaetota</taxon>
        <taxon>Spirochaetia</taxon>
        <taxon>Spirochaetales</taxon>
        <taxon>Treponemataceae</taxon>
        <taxon>Treponema</taxon>
    </lineage>
</organism>
<dbReference type="Proteomes" id="UP000593591">
    <property type="component" value="Chromosome"/>
</dbReference>
<dbReference type="KEGG" id="trc:DYE49_06370"/>
<protein>
    <recommendedName>
        <fullName evidence="2">Anti-sigma factor antagonist</fullName>
    </recommendedName>
</protein>
<dbReference type="EMBL" id="CP031517">
    <property type="protein sequence ID" value="QOS40099.1"/>
    <property type="molecule type" value="Genomic_DNA"/>
</dbReference>